<organism evidence="1">
    <name type="scientific">Pseudomonas aeruginosa</name>
    <dbReference type="NCBI Taxonomy" id="287"/>
    <lineage>
        <taxon>Bacteria</taxon>
        <taxon>Pseudomonadati</taxon>
        <taxon>Pseudomonadota</taxon>
        <taxon>Gammaproteobacteria</taxon>
        <taxon>Pseudomonadales</taxon>
        <taxon>Pseudomonadaceae</taxon>
        <taxon>Pseudomonas</taxon>
    </lineage>
</organism>
<accession>A0A0N9ZQ01</accession>
<dbReference type="EMBL" id="KT454971">
    <property type="protein sequence ID" value="ALI58967.1"/>
    <property type="molecule type" value="Genomic_DNA"/>
</dbReference>
<name>A0A0N9ZQ01_PSEAI</name>
<protein>
    <submittedName>
        <fullName evidence="1">Uncharacterized protein</fullName>
    </submittedName>
</protein>
<proteinExistence type="predicted"/>
<evidence type="ECO:0000313" key="1">
    <source>
        <dbReference type="EMBL" id="ALI58967.1"/>
    </source>
</evidence>
<reference evidence="1" key="1">
    <citation type="submission" date="2015-08" db="EMBL/GenBank/DDBJ databases">
        <title>Pseudomonas aeruginosa strain CCBH4851 chromosome region.</title>
        <authorList>
            <person name="Silveira M.C."/>
            <person name="Carvalho-Assef A.P.D."/>
            <person name="Albano R.M."/>
        </authorList>
    </citation>
    <scope>NUCLEOTIDE SEQUENCE</scope>
    <source>
        <strain evidence="1">CCBH4851</strain>
    </source>
</reference>
<dbReference type="RefSeq" id="WP_124089521.1">
    <property type="nucleotide sequence ID" value="NZ_CBDDSE010000001.1"/>
</dbReference>
<gene>
    <name evidence="1" type="ORF">CCBH4851_00264</name>
</gene>
<dbReference type="AlphaFoldDB" id="A0A0N9ZQ01"/>
<sequence>MKVHGLAVLVCTLSLFGTTEASAASKPEETNPPAFRSASPESLAAAKQYLSELDQAMLDSIAVLKKGQLQGLHAQSKYFNYQVEKGRSLFGSTIFEPLGRCFAAGNYSRAWWQEQLSAAQRGGTESVSGSIKETLDEYQLNRDECLKDADPVASGEAEAELDEELKKKFGGGRECLAVITVDPETKEVVARPKPAHCKN</sequence>